<dbReference type="OrthoDB" id="3787741at2"/>
<organism evidence="3 4">
    <name type="scientific">Arthrobacter pityocampae</name>
    <dbReference type="NCBI Taxonomy" id="547334"/>
    <lineage>
        <taxon>Bacteria</taxon>
        <taxon>Bacillati</taxon>
        <taxon>Actinomycetota</taxon>
        <taxon>Actinomycetes</taxon>
        <taxon>Micrococcales</taxon>
        <taxon>Micrococcaceae</taxon>
        <taxon>Arthrobacter</taxon>
    </lineage>
</organism>
<feature type="transmembrane region" description="Helical" evidence="1">
    <location>
        <begin position="69"/>
        <end position="88"/>
    </location>
</feature>
<evidence type="ECO:0000313" key="3">
    <source>
        <dbReference type="EMBL" id="PPB49594.1"/>
    </source>
</evidence>
<sequence length="123" mass="13058">MLTVASIVLWPTPVDQAVGGAVRLVLASLHGRGLPVSVSYGAVEFAANVLMFIPLGLFWFVLTPRGWRWAGPLAGLGLSILIEAMQFALLPERVATPWDVLADTAGAVCGTLAAWMLIRAHHG</sequence>
<keyword evidence="1" id="KW-1133">Transmembrane helix</keyword>
<accession>A0A2S5IYG4</accession>
<evidence type="ECO:0000256" key="1">
    <source>
        <dbReference type="SAM" id="Phobius"/>
    </source>
</evidence>
<evidence type="ECO:0000313" key="4">
    <source>
        <dbReference type="Proteomes" id="UP000239297"/>
    </source>
</evidence>
<keyword evidence="4" id="KW-1185">Reference proteome</keyword>
<keyword evidence="1" id="KW-0812">Transmembrane</keyword>
<dbReference type="EMBL" id="PRKW01000003">
    <property type="protein sequence ID" value="PPB49594.1"/>
    <property type="molecule type" value="Genomic_DNA"/>
</dbReference>
<evidence type="ECO:0000259" key="2">
    <source>
        <dbReference type="Pfam" id="PF04892"/>
    </source>
</evidence>
<reference evidence="3 4" key="1">
    <citation type="journal article" date="2014" name="Int. J. Syst. Evol. Microbiol.">
        <title>Arthrobacter pityocampae sp. nov., isolated from Thaumetopoea pityocampa (Lep., Thaumetopoeidae).</title>
        <authorList>
            <person name="Ince I.A."/>
            <person name="Demirbag Z."/>
            <person name="Kati H."/>
        </authorList>
    </citation>
    <scope>NUCLEOTIDE SEQUENCE [LARGE SCALE GENOMIC DNA]</scope>
    <source>
        <strain evidence="3 4">Tp2</strain>
    </source>
</reference>
<proteinExistence type="predicted"/>
<name>A0A2S5IYG4_9MICC</name>
<dbReference type="Pfam" id="PF04892">
    <property type="entry name" value="VanZ"/>
    <property type="match status" value="1"/>
</dbReference>
<dbReference type="Proteomes" id="UP000239297">
    <property type="component" value="Unassembled WGS sequence"/>
</dbReference>
<feature type="domain" description="VanZ-like" evidence="2">
    <location>
        <begin position="43"/>
        <end position="116"/>
    </location>
</feature>
<keyword evidence="1" id="KW-0472">Membrane</keyword>
<comment type="caution">
    <text evidence="3">The sequence shown here is derived from an EMBL/GenBank/DDBJ whole genome shotgun (WGS) entry which is preliminary data.</text>
</comment>
<protein>
    <submittedName>
        <fullName evidence="3">VanZ family protein</fullName>
    </submittedName>
</protein>
<feature type="transmembrane region" description="Helical" evidence="1">
    <location>
        <begin position="100"/>
        <end position="118"/>
    </location>
</feature>
<dbReference type="InterPro" id="IPR006976">
    <property type="entry name" value="VanZ-like"/>
</dbReference>
<dbReference type="RefSeq" id="WP_104121080.1">
    <property type="nucleotide sequence ID" value="NZ_PRKW01000003.1"/>
</dbReference>
<dbReference type="AlphaFoldDB" id="A0A2S5IYG4"/>
<feature type="transmembrane region" description="Helical" evidence="1">
    <location>
        <begin position="40"/>
        <end position="62"/>
    </location>
</feature>
<gene>
    <name evidence="3" type="ORF">C4K88_07870</name>
</gene>